<feature type="compositionally biased region" description="Polar residues" evidence="2">
    <location>
        <begin position="1"/>
        <end position="11"/>
    </location>
</feature>
<dbReference type="AlphaFoldDB" id="F5XL32"/>
<comment type="similarity">
    <text evidence="1">Belongs to the AHA1 family.</text>
</comment>
<dbReference type="SUPFAM" id="SSF55961">
    <property type="entry name" value="Bet v1-like"/>
    <property type="match status" value="1"/>
</dbReference>
<dbReference type="RefSeq" id="WP_013861609.1">
    <property type="nucleotide sequence ID" value="NC_015635.1"/>
</dbReference>
<dbReference type="HOGENOM" id="CLU_084739_0_0_11"/>
<proteinExistence type="inferred from homology"/>
<dbReference type="InterPro" id="IPR023393">
    <property type="entry name" value="START-like_dom_sf"/>
</dbReference>
<evidence type="ECO:0000256" key="2">
    <source>
        <dbReference type="SAM" id="MobiDB-lite"/>
    </source>
</evidence>
<dbReference type="Pfam" id="PF08327">
    <property type="entry name" value="AHSA1"/>
    <property type="match status" value="1"/>
</dbReference>
<feature type="domain" description="Activator of Hsp90 ATPase homologue 1/2-like C-terminal" evidence="3">
    <location>
        <begin position="45"/>
        <end position="162"/>
    </location>
</feature>
<sequence length="286" mass="30163">MTKSPESGPTESDSTGSDPLGPSSGDSAAAPRERVIDLSVEVVGTPQEVWAAIATGPGVSSWYVPTTVEEQTGGAMTNRFGDGPEMLIPGRVAAWEPPERVVFDGGEGVPGLAFEWLVEARDQGTCVVRLVNSGFVEGTPWDDQYDGMSEGWGLFLANLQLHLAHFAGRSATSMLPMALWPMSVERAWSTLIEGLGLPAAPAVGEAIVVHDADAPSFSGRVAEHGPGRLIVLLETPAPGTAILACEGAGEQCGVSIWQYLYGDDAAVLAERDTPRWNAWLQAHAVE</sequence>
<feature type="region of interest" description="Disordered" evidence="2">
    <location>
        <begin position="1"/>
        <end position="31"/>
    </location>
</feature>
<evidence type="ECO:0000313" key="5">
    <source>
        <dbReference type="Proteomes" id="UP000007947"/>
    </source>
</evidence>
<dbReference type="eggNOG" id="COG3832">
    <property type="taxonomic scope" value="Bacteria"/>
</dbReference>
<evidence type="ECO:0000256" key="1">
    <source>
        <dbReference type="ARBA" id="ARBA00006817"/>
    </source>
</evidence>
<dbReference type="CDD" id="cd07814">
    <property type="entry name" value="SRPBCC_CalC_Aha1-like"/>
    <property type="match status" value="1"/>
</dbReference>
<dbReference type="Gene3D" id="3.30.530.20">
    <property type="match status" value="1"/>
</dbReference>
<feature type="compositionally biased region" description="Low complexity" evidence="2">
    <location>
        <begin position="12"/>
        <end position="27"/>
    </location>
</feature>
<accession>F5XL32</accession>
<gene>
    <name evidence="4" type="ordered locus">MLP_07060</name>
</gene>
<dbReference type="KEGG" id="mph:MLP_07060"/>
<evidence type="ECO:0000313" key="4">
    <source>
        <dbReference type="EMBL" id="BAK33720.1"/>
    </source>
</evidence>
<dbReference type="InterPro" id="IPR013538">
    <property type="entry name" value="ASHA1/2-like_C"/>
</dbReference>
<name>F5XL32_MICPN</name>
<keyword evidence="5" id="KW-1185">Reference proteome</keyword>
<dbReference type="STRING" id="1032480.MLP_07060"/>
<dbReference type="Proteomes" id="UP000007947">
    <property type="component" value="Chromosome"/>
</dbReference>
<evidence type="ECO:0000259" key="3">
    <source>
        <dbReference type="Pfam" id="PF08327"/>
    </source>
</evidence>
<reference evidence="4 5" key="1">
    <citation type="submission" date="2011-05" db="EMBL/GenBank/DDBJ databases">
        <title>Whole genome sequence of Microlunatus phosphovorus NM-1.</title>
        <authorList>
            <person name="Hosoyama A."/>
            <person name="Sasaki K."/>
            <person name="Harada T."/>
            <person name="Igarashi R."/>
            <person name="Kawakoshi A."/>
            <person name="Sasagawa M."/>
            <person name="Fukada J."/>
            <person name="Nakamura S."/>
            <person name="Katano Y."/>
            <person name="Hanada S."/>
            <person name="Kamagata Y."/>
            <person name="Nakamura N."/>
            <person name="Yamazaki S."/>
            <person name="Fujita N."/>
        </authorList>
    </citation>
    <scope>NUCLEOTIDE SEQUENCE [LARGE SCALE GENOMIC DNA]</scope>
    <source>
        <strain evidence="5">ATCC 700054 / DSM 10555 / JCM 9379 / NBRC 101784 / NCIMB 13414 / VKM Ac-1990 / NM-1</strain>
    </source>
</reference>
<organism evidence="4 5">
    <name type="scientific">Microlunatus phosphovorus (strain ATCC 700054 / DSM 10555 / JCM 9379 / NBRC 101784 / NCIMB 13414 / VKM Ac-1990 / NM-1)</name>
    <dbReference type="NCBI Taxonomy" id="1032480"/>
    <lineage>
        <taxon>Bacteria</taxon>
        <taxon>Bacillati</taxon>
        <taxon>Actinomycetota</taxon>
        <taxon>Actinomycetes</taxon>
        <taxon>Propionibacteriales</taxon>
        <taxon>Propionibacteriaceae</taxon>
        <taxon>Microlunatus</taxon>
    </lineage>
</organism>
<dbReference type="EMBL" id="AP012204">
    <property type="protein sequence ID" value="BAK33720.1"/>
    <property type="molecule type" value="Genomic_DNA"/>
</dbReference>
<protein>
    <recommendedName>
        <fullName evidence="3">Activator of Hsp90 ATPase homologue 1/2-like C-terminal domain-containing protein</fullName>
    </recommendedName>
</protein>